<dbReference type="Proteomes" id="UP000032142">
    <property type="component" value="Unassembled WGS sequence"/>
</dbReference>
<name>A0A0B0NCZ5_GOSAR</name>
<evidence type="ECO:0000313" key="2">
    <source>
        <dbReference type="Proteomes" id="UP000032142"/>
    </source>
</evidence>
<proteinExistence type="predicted"/>
<gene>
    <name evidence="1" type="ORF">F383_11627</name>
</gene>
<evidence type="ECO:0000313" key="1">
    <source>
        <dbReference type="EMBL" id="KHG10552.1"/>
    </source>
</evidence>
<sequence>MPVCLTRVPFEMAIHTRVPGRVLIRGYTDLYHTASHMLVCKIVWSILTSF</sequence>
<dbReference type="AlphaFoldDB" id="A0A0B0NCZ5"/>
<accession>A0A0B0NCZ5</accession>
<keyword evidence="2" id="KW-1185">Reference proteome</keyword>
<organism evidence="1 2">
    <name type="scientific">Gossypium arboreum</name>
    <name type="common">Tree cotton</name>
    <name type="synonym">Gossypium nanking</name>
    <dbReference type="NCBI Taxonomy" id="29729"/>
    <lineage>
        <taxon>Eukaryota</taxon>
        <taxon>Viridiplantae</taxon>
        <taxon>Streptophyta</taxon>
        <taxon>Embryophyta</taxon>
        <taxon>Tracheophyta</taxon>
        <taxon>Spermatophyta</taxon>
        <taxon>Magnoliopsida</taxon>
        <taxon>eudicotyledons</taxon>
        <taxon>Gunneridae</taxon>
        <taxon>Pentapetalae</taxon>
        <taxon>rosids</taxon>
        <taxon>malvids</taxon>
        <taxon>Malvales</taxon>
        <taxon>Malvaceae</taxon>
        <taxon>Malvoideae</taxon>
        <taxon>Gossypium</taxon>
    </lineage>
</organism>
<protein>
    <submittedName>
        <fullName evidence="1">Uncharacterized protein</fullName>
    </submittedName>
</protein>
<reference evidence="2" key="1">
    <citation type="submission" date="2014-09" db="EMBL/GenBank/DDBJ databases">
        <authorList>
            <person name="Mudge J."/>
            <person name="Ramaraj T."/>
            <person name="Lindquist I.E."/>
            <person name="Bharti A.K."/>
            <person name="Sundararajan A."/>
            <person name="Cameron C.T."/>
            <person name="Woodward J.E."/>
            <person name="May G.D."/>
            <person name="Brubaker C."/>
            <person name="Broadhvest J."/>
            <person name="Wilkins T.A."/>
        </authorList>
    </citation>
    <scope>NUCLEOTIDE SEQUENCE</scope>
    <source>
        <strain evidence="2">cv. AKA8401</strain>
    </source>
</reference>
<dbReference type="EMBL" id="KN394153">
    <property type="protein sequence ID" value="KHG10552.1"/>
    <property type="molecule type" value="Genomic_DNA"/>
</dbReference>